<evidence type="ECO:0000313" key="1">
    <source>
        <dbReference type="EMBL" id="SPD75278.1"/>
    </source>
</evidence>
<proteinExistence type="predicted"/>
<reference evidence="1" key="1">
    <citation type="submission" date="2018-01" db="EMBL/GenBank/DDBJ databases">
        <authorList>
            <person name="Regsiter A."/>
            <person name="William W."/>
        </authorList>
    </citation>
    <scope>NUCLEOTIDE SEQUENCE</scope>
    <source>
        <strain evidence="1">TRIP AH-1</strain>
    </source>
</reference>
<sequence>MAERLWISPFRAKPSLISCSKCGGAQIRSEEYKGLDVPIASPNIQNKQKTDTGSLKDLIFLIYLLKN</sequence>
<accession>A0A445N0J5</accession>
<name>A0A445N0J5_9BACT</name>
<dbReference type="AlphaFoldDB" id="A0A445N0J5"/>
<protein>
    <submittedName>
        <fullName evidence="1">Uncharacterized protein</fullName>
    </submittedName>
</protein>
<dbReference type="EMBL" id="OJIN01000194">
    <property type="protein sequence ID" value="SPD75278.1"/>
    <property type="molecule type" value="Genomic_DNA"/>
</dbReference>
<organism evidence="1">
    <name type="scientific">uncultured Desulfobacterium sp</name>
    <dbReference type="NCBI Taxonomy" id="201089"/>
    <lineage>
        <taxon>Bacteria</taxon>
        <taxon>Pseudomonadati</taxon>
        <taxon>Thermodesulfobacteriota</taxon>
        <taxon>Desulfobacteria</taxon>
        <taxon>Desulfobacterales</taxon>
        <taxon>Desulfobacteriaceae</taxon>
        <taxon>Desulfobacterium</taxon>
        <taxon>environmental samples</taxon>
    </lineage>
</organism>
<gene>
    <name evidence="1" type="ORF">PITCH_A510013</name>
</gene>